<name>A0A8T2R8L0_CERRI</name>
<comment type="caution">
    <text evidence="2">The sequence shown here is derived from an EMBL/GenBank/DDBJ whole genome shotgun (WGS) entry which is preliminary data.</text>
</comment>
<gene>
    <name evidence="2" type="ORF">KP509_29G065000</name>
</gene>
<evidence type="ECO:0008006" key="4">
    <source>
        <dbReference type="Google" id="ProtNLM"/>
    </source>
</evidence>
<dbReference type="EMBL" id="CM035434">
    <property type="protein sequence ID" value="KAH7292370.1"/>
    <property type="molecule type" value="Genomic_DNA"/>
</dbReference>
<dbReference type="OMA" id="MVETCSS"/>
<reference evidence="2" key="1">
    <citation type="submission" date="2021-08" db="EMBL/GenBank/DDBJ databases">
        <title>WGS assembly of Ceratopteris richardii.</title>
        <authorList>
            <person name="Marchant D.B."/>
            <person name="Chen G."/>
            <person name="Jenkins J."/>
            <person name="Shu S."/>
            <person name="Leebens-Mack J."/>
            <person name="Grimwood J."/>
            <person name="Schmutz J."/>
            <person name="Soltis P."/>
            <person name="Soltis D."/>
            <person name="Chen Z.-H."/>
        </authorList>
    </citation>
    <scope>NUCLEOTIDE SEQUENCE</scope>
    <source>
        <strain evidence="2">Whitten #5841</strain>
        <tissue evidence="2">Leaf</tissue>
    </source>
</reference>
<keyword evidence="3" id="KW-1185">Reference proteome</keyword>
<evidence type="ECO:0000256" key="1">
    <source>
        <dbReference type="SAM" id="Phobius"/>
    </source>
</evidence>
<dbReference type="Proteomes" id="UP000825935">
    <property type="component" value="Chromosome 29"/>
</dbReference>
<keyword evidence="1" id="KW-1133">Transmembrane helix</keyword>
<keyword evidence="1" id="KW-0812">Transmembrane</keyword>
<dbReference type="OrthoDB" id="10396383at2759"/>
<accession>A0A8T2R8L0</accession>
<dbReference type="AlphaFoldDB" id="A0A8T2R8L0"/>
<proteinExistence type="predicted"/>
<evidence type="ECO:0000313" key="3">
    <source>
        <dbReference type="Proteomes" id="UP000825935"/>
    </source>
</evidence>
<organism evidence="2 3">
    <name type="scientific">Ceratopteris richardii</name>
    <name type="common">Triangle waterfern</name>
    <dbReference type="NCBI Taxonomy" id="49495"/>
    <lineage>
        <taxon>Eukaryota</taxon>
        <taxon>Viridiplantae</taxon>
        <taxon>Streptophyta</taxon>
        <taxon>Embryophyta</taxon>
        <taxon>Tracheophyta</taxon>
        <taxon>Polypodiopsida</taxon>
        <taxon>Polypodiidae</taxon>
        <taxon>Polypodiales</taxon>
        <taxon>Pteridineae</taxon>
        <taxon>Pteridaceae</taxon>
        <taxon>Parkerioideae</taxon>
        <taxon>Ceratopteris</taxon>
    </lineage>
</organism>
<sequence>MVRPPIKREGLPSDEELVSFINDFLFNHHNEQPSSPRLLQRQRTPTRSKRYRGLWKAAASSLSAKRTASQMALLDSLGQQQRGRSMVETCSSSSFPSTDIPSSTIAVWDGYHASSDSSRLDQNNDNCSSTAAPSRDILSSATTIVHSGGGCSQSDETTEIEIEVDAASLLDTRRDSCKDQPFETLCTRAVPKSSSRKPPRPPRVGVLRSSSLRGIRLKSATRRAVVDPIRRKKQKANIPNSNAAYIWALIVTISFVVIMLVQGFFGDSSMALSNDADDQRHGVLLSLSPSQINAPESMPRSLLLKDRSAHMDNPVALTKNSTSFPRSVSSNG</sequence>
<feature type="transmembrane region" description="Helical" evidence="1">
    <location>
        <begin position="244"/>
        <end position="265"/>
    </location>
</feature>
<protein>
    <recommendedName>
        <fullName evidence="4">Transmembrane protein</fullName>
    </recommendedName>
</protein>
<evidence type="ECO:0000313" key="2">
    <source>
        <dbReference type="EMBL" id="KAH7292370.1"/>
    </source>
</evidence>
<keyword evidence="1" id="KW-0472">Membrane</keyword>